<gene>
    <name evidence="1" type="primary">traK</name>
    <name evidence="1" type="ORF">EG028_19650</name>
</gene>
<organism evidence="1 2">
    <name type="scientific">Chitinophaga barathri</name>
    <dbReference type="NCBI Taxonomy" id="1647451"/>
    <lineage>
        <taxon>Bacteria</taxon>
        <taxon>Pseudomonadati</taxon>
        <taxon>Bacteroidota</taxon>
        <taxon>Chitinophagia</taxon>
        <taxon>Chitinophagales</taxon>
        <taxon>Chitinophagaceae</taxon>
        <taxon>Chitinophaga</taxon>
    </lineage>
</organism>
<sequence>MFKSMKNIDTAFRYIRLVSLAVILGLSVVTCVAIYKGYEYSGAAQDRLYVLINGKALEAYASDRKENIPVEVRDHVQMFHQYFFTLSPDESNIKENITKALYLADGSAKRMYDDLTEKNYYGNLISGNVSQTIRVDSIQLKLDDYPYSFRCFAKQEITRPTSTVIRNLITEGFVRNVARSSNNPHGFLIERWTTLENRDINVKSR</sequence>
<accession>A0A3N4M7D8</accession>
<dbReference type="InterPro" id="IPR022276">
    <property type="entry name" value="Conjug_transposon_TraK"/>
</dbReference>
<reference evidence="2" key="1">
    <citation type="submission" date="2018-11" db="EMBL/GenBank/DDBJ databases">
        <title>Chitinophaga lutea sp.nov., isolate from arsenic contaminated soil.</title>
        <authorList>
            <person name="Zong Y."/>
        </authorList>
    </citation>
    <scope>NUCLEOTIDE SEQUENCE [LARGE SCALE GENOMIC DNA]</scope>
    <source>
        <strain evidence="2">YLT18</strain>
    </source>
</reference>
<keyword evidence="2" id="KW-1185">Reference proteome</keyword>
<name>A0A3N4M7D8_9BACT</name>
<dbReference type="AlphaFoldDB" id="A0A3N4M7D8"/>
<evidence type="ECO:0000313" key="2">
    <source>
        <dbReference type="Proteomes" id="UP000279089"/>
    </source>
</evidence>
<dbReference type="NCBIfam" id="TIGR03781">
    <property type="entry name" value="Bac_Flav_CT_K"/>
    <property type="match status" value="1"/>
</dbReference>
<evidence type="ECO:0000313" key="1">
    <source>
        <dbReference type="EMBL" id="RPD39342.1"/>
    </source>
</evidence>
<comment type="caution">
    <text evidence="1">The sequence shown here is derived from an EMBL/GenBank/DDBJ whole genome shotgun (WGS) entry which is preliminary data.</text>
</comment>
<dbReference type="EMBL" id="RMBX01000011">
    <property type="protein sequence ID" value="RPD39342.1"/>
    <property type="molecule type" value="Genomic_DNA"/>
</dbReference>
<dbReference type="OrthoDB" id="1039148at2"/>
<protein>
    <submittedName>
        <fullName evidence="1">Conjugative transposon protein TraK</fullName>
    </submittedName>
</protein>
<dbReference type="Proteomes" id="UP000279089">
    <property type="component" value="Unassembled WGS sequence"/>
</dbReference>
<proteinExistence type="predicted"/>